<sequence length="228" mass="25546">MSRAIRSVRDQRSPDWELLIVDDASDDATGALARSAAAQDARIRVLTAPRRLGAAEARNMALAQAQGRFIAFLDTDDTWHPDKLHLQIRFMCETGAALSYTGFWRVRGAHRHEVRVPAEITRKRLLRGNVIGCLTAIYDSHAFGKVPMPSLPLRHDYALWLDLLSRSCSARGLTRPLATHFRRKGSLSSNRLHALFATWRIYRRHAALGRASAAMCLSSHVIGRMLRG</sequence>
<dbReference type="GO" id="GO:0016757">
    <property type="term" value="F:glycosyltransferase activity"/>
    <property type="evidence" value="ECO:0007669"/>
    <property type="project" value="UniProtKB-KW"/>
</dbReference>
<keyword evidence="2 5" id="KW-0328">Glycosyltransferase</keyword>
<dbReference type="InterPro" id="IPR001173">
    <property type="entry name" value="Glyco_trans_2-like"/>
</dbReference>
<feature type="domain" description="Glycosyltransferase 2-like" evidence="4">
    <location>
        <begin position="3"/>
        <end position="118"/>
    </location>
</feature>
<proteinExistence type="inferred from homology"/>
<name>A0A1X6Z3R8_9RHOB</name>
<dbReference type="Gene3D" id="3.90.550.10">
    <property type="entry name" value="Spore Coat Polysaccharide Biosynthesis Protein SpsA, Chain A"/>
    <property type="match status" value="1"/>
</dbReference>
<evidence type="ECO:0000313" key="5">
    <source>
        <dbReference type="EMBL" id="SLN40039.1"/>
    </source>
</evidence>
<reference evidence="5 6" key="1">
    <citation type="submission" date="2017-03" db="EMBL/GenBank/DDBJ databases">
        <authorList>
            <person name="Afonso C.L."/>
            <person name="Miller P.J."/>
            <person name="Scott M.A."/>
            <person name="Spackman E."/>
            <person name="Goraichik I."/>
            <person name="Dimitrov K.M."/>
            <person name="Suarez D.L."/>
            <person name="Swayne D.E."/>
        </authorList>
    </citation>
    <scope>NUCLEOTIDE SEQUENCE [LARGE SCALE GENOMIC DNA]</scope>
    <source>
        <strain evidence="5 6">CECT 8110</strain>
    </source>
</reference>
<gene>
    <name evidence="5" type="primary">tuaG</name>
    <name evidence="5" type="ORF">ROH8110_02145</name>
</gene>
<evidence type="ECO:0000259" key="4">
    <source>
        <dbReference type="Pfam" id="PF00535"/>
    </source>
</evidence>
<protein>
    <submittedName>
        <fullName evidence="5">Putative teichuronic acid biosynthesis glycosyltransferase TuaG</fullName>
        <ecNumber evidence="5">2.4.-.-</ecNumber>
    </submittedName>
</protein>
<dbReference type="CDD" id="cd00761">
    <property type="entry name" value="Glyco_tranf_GTA_type"/>
    <property type="match status" value="1"/>
</dbReference>
<keyword evidence="6" id="KW-1185">Reference proteome</keyword>
<evidence type="ECO:0000256" key="2">
    <source>
        <dbReference type="ARBA" id="ARBA00022676"/>
    </source>
</evidence>
<evidence type="ECO:0000313" key="6">
    <source>
        <dbReference type="Proteomes" id="UP000193207"/>
    </source>
</evidence>
<dbReference type="AlphaFoldDB" id="A0A1X6Z3R8"/>
<comment type="similarity">
    <text evidence="1">Belongs to the glycosyltransferase 2 family.</text>
</comment>
<dbReference type="PANTHER" id="PTHR43685">
    <property type="entry name" value="GLYCOSYLTRANSFERASE"/>
    <property type="match status" value="1"/>
</dbReference>
<dbReference type="EMBL" id="FWFU01000002">
    <property type="protein sequence ID" value="SLN40039.1"/>
    <property type="molecule type" value="Genomic_DNA"/>
</dbReference>
<dbReference type="Proteomes" id="UP000193207">
    <property type="component" value="Unassembled WGS sequence"/>
</dbReference>
<dbReference type="PANTHER" id="PTHR43685:SF5">
    <property type="entry name" value="GLYCOSYLTRANSFERASE EPSE-RELATED"/>
    <property type="match status" value="1"/>
</dbReference>
<dbReference type="SUPFAM" id="SSF53448">
    <property type="entry name" value="Nucleotide-diphospho-sugar transferases"/>
    <property type="match status" value="1"/>
</dbReference>
<dbReference type="Pfam" id="PF00535">
    <property type="entry name" value="Glycos_transf_2"/>
    <property type="match status" value="1"/>
</dbReference>
<evidence type="ECO:0000256" key="1">
    <source>
        <dbReference type="ARBA" id="ARBA00006739"/>
    </source>
</evidence>
<evidence type="ECO:0000256" key="3">
    <source>
        <dbReference type="ARBA" id="ARBA00022679"/>
    </source>
</evidence>
<accession>A0A1X6Z3R8</accession>
<organism evidence="5 6">
    <name type="scientific">Roseovarius halotolerans</name>
    <dbReference type="NCBI Taxonomy" id="505353"/>
    <lineage>
        <taxon>Bacteria</taxon>
        <taxon>Pseudomonadati</taxon>
        <taxon>Pseudomonadota</taxon>
        <taxon>Alphaproteobacteria</taxon>
        <taxon>Rhodobacterales</taxon>
        <taxon>Roseobacteraceae</taxon>
        <taxon>Roseovarius</taxon>
    </lineage>
</organism>
<keyword evidence="3 5" id="KW-0808">Transferase</keyword>
<dbReference type="InterPro" id="IPR050834">
    <property type="entry name" value="Glycosyltransf_2"/>
</dbReference>
<dbReference type="InterPro" id="IPR029044">
    <property type="entry name" value="Nucleotide-diphossugar_trans"/>
</dbReference>
<dbReference type="EC" id="2.4.-.-" evidence="5"/>